<name>M0MY93_9EURY</name>
<dbReference type="InterPro" id="IPR006139">
    <property type="entry name" value="D-isomer_2_OHA_DH_cat_dom"/>
</dbReference>
<keyword evidence="2" id="KW-0520">NAD</keyword>
<evidence type="ECO:0000259" key="5">
    <source>
        <dbReference type="Pfam" id="PF02826"/>
    </source>
</evidence>
<dbReference type="PANTHER" id="PTHR43333">
    <property type="entry name" value="2-HACID_DH_C DOMAIN-CONTAINING PROTEIN"/>
    <property type="match status" value="1"/>
</dbReference>
<organism evidence="6 7">
    <name type="scientific">Halococcus salifodinae DSM 8989</name>
    <dbReference type="NCBI Taxonomy" id="1227456"/>
    <lineage>
        <taxon>Archaea</taxon>
        <taxon>Methanobacteriati</taxon>
        <taxon>Methanobacteriota</taxon>
        <taxon>Stenosarchaea group</taxon>
        <taxon>Halobacteria</taxon>
        <taxon>Halobacteriales</taxon>
        <taxon>Halococcaceae</taxon>
        <taxon>Halococcus</taxon>
    </lineage>
</organism>
<proteinExistence type="inferred from homology"/>
<dbReference type="Gene3D" id="3.40.50.720">
    <property type="entry name" value="NAD(P)-binding Rossmann-like Domain"/>
    <property type="match status" value="2"/>
</dbReference>
<comment type="similarity">
    <text evidence="3">Belongs to the D-isomer specific 2-hydroxyacid dehydrogenase family.</text>
</comment>
<dbReference type="STRING" id="1227456.C450_13502"/>
<accession>M0MY93</accession>
<dbReference type="RefSeq" id="WP_005044181.1">
    <property type="nucleotide sequence ID" value="NZ_AOME01000070.1"/>
</dbReference>
<dbReference type="GO" id="GO:0051287">
    <property type="term" value="F:NAD binding"/>
    <property type="evidence" value="ECO:0007669"/>
    <property type="project" value="InterPro"/>
</dbReference>
<evidence type="ECO:0000256" key="1">
    <source>
        <dbReference type="ARBA" id="ARBA00023002"/>
    </source>
</evidence>
<dbReference type="AlphaFoldDB" id="M0MY93"/>
<keyword evidence="1 3" id="KW-0560">Oxidoreductase</keyword>
<dbReference type="PATRIC" id="fig|1227456.3.peg.2732"/>
<evidence type="ECO:0000313" key="7">
    <source>
        <dbReference type="Proteomes" id="UP000011625"/>
    </source>
</evidence>
<dbReference type="FunFam" id="3.40.50.720:FF:000363">
    <property type="entry name" value="D-isomer specific 2-hydroxyacid dehydrogenase"/>
    <property type="match status" value="1"/>
</dbReference>
<dbReference type="Pfam" id="PF00389">
    <property type="entry name" value="2-Hacid_dh"/>
    <property type="match status" value="1"/>
</dbReference>
<sequence length="343" mass="37103">MDLYEVPSNGTTCAETIDNEAGIVADSNPDIAVLRRGVHGMPMAEYAAALRERLPGYDVRRAATPDEERDLLARATVVTGSTVDPSMLDHATNLRLFACLYAGYGHLPMAAFEEHGVSVTTASGVHRTNIAEHVLGFLLTFCRRHHEGWRRQQRREWRAYPTRELAGSTVTIVGLGALGGGVVERLAGFDVDTIGVRHSPEKGGATDEVLGTDDLHDALARTDYLVLAVPLTDETEGMIGAAEFDTLSPDAFVVNVARGPVIDTDALVSALRSNAIGGAGLDVTDPEPLPEDHPLWGFENVLITPHNAGHTPEYYERLADIVAENCRRVEDTGEYEGLKNQVV</sequence>
<dbReference type="SUPFAM" id="SSF52283">
    <property type="entry name" value="Formate/glycerate dehydrogenase catalytic domain-like"/>
    <property type="match status" value="1"/>
</dbReference>
<reference evidence="6 7" key="1">
    <citation type="journal article" date="2014" name="PLoS Genet.">
        <title>Phylogenetically driven sequencing of extremely halophilic archaea reveals strategies for static and dynamic osmo-response.</title>
        <authorList>
            <person name="Becker E.A."/>
            <person name="Seitzer P.M."/>
            <person name="Tritt A."/>
            <person name="Larsen D."/>
            <person name="Krusor M."/>
            <person name="Yao A.I."/>
            <person name="Wu D."/>
            <person name="Madern D."/>
            <person name="Eisen J.A."/>
            <person name="Darling A.E."/>
            <person name="Facciotti M.T."/>
        </authorList>
    </citation>
    <scope>NUCLEOTIDE SEQUENCE [LARGE SCALE GENOMIC DNA]</scope>
    <source>
        <strain evidence="6 7">DSM 8989</strain>
    </source>
</reference>
<dbReference type="SUPFAM" id="SSF51735">
    <property type="entry name" value="NAD(P)-binding Rossmann-fold domains"/>
    <property type="match status" value="1"/>
</dbReference>
<dbReference type="PANTHER" id="PTHR43333:SF1">
    <property type="entry name" value="D-ISOMER SPECIFIC 2-HYDROXYACID DEHYDROGENASE NAD-BINDING DOMAIN-CONTAINING PROTEIN"/>
    <property type="match status" value="1"/>
</dbReference>
<comment type="caution">
    <text evidence="6">The sequence shown here is derived from an EMBL/GenBank/DDBJ whole genome shotgun (WGS) entry which is preliminary data.</text>
</comment>
<dbReference type="InterPro" id="IPR036291">
    <property type="entry name" value="NAD(P)-bd_dom_sf"/>
</dbReference>
<keyword evidence="7" id="KW-1185">Reference proteome</keyword>
<feature type="domain" description="D-isomer specific 2-hydroxyacid dehydrogenase NAD-binding" evidence="5">
    <location>
        <begin position="136"/>
        <end position="308"/>
    </location>
</feature>
<dbReference type="EMBL" id="AOME01000070">
    <property type="protein sequence ID" value="EMA50697.1"/>
    <property type="molecule type" value="Genomic_DNA"/>
</dbReference>
<dbReference type="CDD" id="cd05300">
    <property type="entry name" value="2-Hacid_dh_1"/>
    <property type="match status" value="1"/>
</dbReference>
<evidence type="ECO:0000256" key="3">
    <source>
        <dbReference type="RuleBase" id="RU003719"/>
    </source>
</evidence>
<dbReference type="GO" id="GO:0016616">
    <property type="term" value="F:oxidoreductase activity, acting on the CH-OH group of donors, NAD or NADP as acceptor"/>
    <property type="evidence" value="ECO:0007669"/>
    <property type="project" value="InterPro"/>
</dbReference>
<evidence type="ECO:0000256" key="2">
    <source>
        <dbReference type="ARBA" id="ARBA00023027"/>
    </source>
</evidence>
<gene>
    <name evidence="6" type="ORF">C450_13502</name>
</gene>
<dbReference type="Pfam" id="PF02826">
    <property type="entry name" value="2-Hacid_dh_C"/>
    <property type="match status" value="1"/>
</dbReference>
<dbReference type="Proteomes" id="UP000011625">
    <property type="component" value="Unassembled WGS sequence"/>
</dbReference>
<protein>
    <submittedName>
        <fullName evidence="6">Phosphoglycerate dehydrogenase</fullName>
    </submittedName>
</protein>
<feature type="domain" description="D-isomer specific 2-hydroxyacid dehydrogenase catalytic" evidence="4">
    <location>
        <begin position="73"/>
        <end position="334"/>
    </location>
</feature>
<dbReference type="InterPro" id="IPR006140">
    <property type="entry name" value="D-isomer_DH_NAD-bd"/>
</dbReference>
<evidence type="ECO:0000259" key="4">
    <source>
        <dbReference type="Pfam" id="PF00389"/>
    </source>
</evidence>
<evidence type="ECO:0000313" key="6">
    <source>
        <dbReference type="EMBL" id="EMA50697.1"/>
    </source>
</evidence>